<evidence type="ECO:0000259" key="5">
    <source>
        <dbReference type="Pfam" id="PF02902"/>
    </source>
</evidence>
<keyword evidence="3" id="KW-0378">Hydrolase</keyword>
<evidence type="ECO:0000313" key="6">
    <source>
        <dbReference type="EMBL" id="CAI9778379.1"/>
    </source>
</evidence>
<name>A0AAD1ZYV6_9LAMI</name>
<comment type="similarity">
    <text evidence="1">Belongs to the peptidase C48 family.</text>
</comment>
<proteinExistence type="inferred from homology"/>
<protein>
    <recommendedName>
        <fullName evidence="5">Ubiquitin-like protease family profile domain-containing protein</fullName>
    </recommendedName>
</protein>
<reference evidence="6" key="1">
    <citation type="submission" date="2023-05" db="EMBL/GenBank/DDBJ databases">
        <authorList>
            <person name="Huff M."/>
        </authorList>
    </citation>
    <scope>NUCLEOTIDE SEQUENCE</scope>
</reference>
<organism evidence="6 7">
    <name type="scientific">Fraxinus pennsylvanica</name>
    <dbReference type="NCBI Taxonomy" id="56036"/>
    <lineage>
        <taxon>Eukaryota</taxon>
        <taxon>Viridiplantae</taxon>
        <taxon>Streptophyta</taxon>
        <taxon>Embryophyta</taxon>
        <taxon>Tracheophyta</taxon>
        <taxon>Spermatophyta</taxon>
        <taxon>Magnoliopsida</taxon>
        <taxon>eudicotyledons</taxon>
        <taxon>Gunneridae</taxon>
        <taxon>Pentapetalae</taxon>
        <taxon>asterids</taxon>
        <taxon>lamiids</taxon>
        <taxon>Lamiales</taxon>
        <taxon>Oleaceae</taxon>
        <taxon>Oleeae</taxon>
        <taxon>Fraxinus</taxon>
    </lineage>
</organism>
<keyword evidence="2" id="KW-0645">Protease</keyword>
<evidence type="ECO:0000256" key="4">
    <source>
        <dbReference type="SAM" id="SignalP"/>
    </source>
</evidence>
<dbReference type="Proteomes" id="UP000834106">
    <property type="component" value="Chromosome 16"/>
</dbReference>
<evidence type="ECO:0000256" key="3">
    <source>
        <dbReference type="ARBA" id="ARBA00022801"/>
    </source>
</evidence>
<keyword evidence="7" id="KW-1185">Reference proteome</keyword>
<sequence length="197" mass="22774">MRLWLQWMCFSQFIPAAFVSRRAFIPRFSSLSSLILSLTFLKTKPGSQNSQSNLLLHYRDLKPNLRLTVRDRMVIADVEAFACVLPCLTVKIKTWQRKISDGAERVNPLIVKIATDIPHDEYGHDCGLYVIKYTECIIYGKIDETAKNFDPILSRLHLAAQIFKHGCEKHIEEYKTNFDMVPRSVRRDEKMKGVLIA</sequence>
<dbReference type="Pfam" id="PF02902">
    <property type="entry name" value="Peptidase_C48"/>
    <property type="match status" value="1"/>
</dbReference>
<dbReference type="GO" id="GO:0008234">
    <property type="term" value="F:cysteine-type peptidase activity"/>
    <property type="evidence" value="ECO:0007669"/>
    <property type="project" value="InterPro"/>
</dbReference>
<dbReference type="Gene3D" id="3.40.395.10">
    <property type="entry name" value="Adenoviral Proteinase, Chain A"/>
    <property type="match status" value="1"/>
</dbReference>
<dbReference type="EMBL" id="OU503051">
    <property type="protein sequence ID" value="CAI9778379.1"/>
    <property type="molecule type" value="Genomic_DNA"/>
</dbReference>
<evidence type="ECO:0000313" key="7">
    <source>
        <dbReference type="Proteomes" id="UP000834106"/>
    </source>
</evidence>
<dbReference type="GO" id="GO:0006508">
    <property type="term" value="P:proteolysis"/>
    <property type="evidence" value="ECO:0007669"/>
    <property type="project" value="UniProtKB-KW"/>
</dbReference>
<feature type="signal peptide" evidence="4">
    <location>
        <begin position="1"/>
        <end position="19"/>
    </location>
</feature>
<dbReference type="InterPro" id="IPR003653">
    <property type="entry name" value="Peptidase_C48_C"/>
</dbReference>
<dbReference type="SUPFAM" id="SSF54001">
    <property type="entry name" value="Cysteine proteinases"/>
    <property type="match status" value="1"/>
</dbReference>
<evidence type="ECO:0000256" key="2">
    <source>
        <dbReference type="ARBA" id="ARBA00022670"/>
    </source>
</evidence>
<dbReference type="AlphaFoldDB" id="A0AAD1ZYV6"/>
<evidence type="ECO:0000256" key="1">
    <source>
        <dbReference type="ARBA" id="ARBA00005234"/>
    </source>
</evidence>
<dbReference type="InterPro" id="IPR038765">
    <property type="entry name" value="Papain-like_cys_pep_sf"/>
</dbReference>
<gene>
    <name evidence="6" type="ORF">FPE_LOCUS25809</name>
</gene>
<feature type="domain" description="Ubiquitin-like protease family profile" evidence="5">
    <location>
        <begin position="74"/>
        <end position="157"/>
    </location>
</feature>
<feature type="chain" id="PRO_5042045372" description="Ubiquitin-like protease family profile domain-containing protein" evidence="4">
    <location>
        <begin position="20"/>
        <end position="197"/>
    </location>
</feature>
<accession>A0AAD1ZYV6</accession>
<keyword evidence="4" id="KW-0732">Signal</keyword>